<protein>
    <submittedName>
        <fullName evidence="1">Uncharacterized protein</fullName>
    </submittedName>
</protein>
<accession>A0A4R9BJG5</accession>
<name>A0A4R9BJG5_9MICO</name>
<reference evidence="1 2" key="1">
    <citation type="submission" date="2019-03" db="EMBL/GenBank/DDBJ databases">
        <title>Genomics of glacier-inhabiting Cryobacterium strains.</title>
        <authorList>
            <person name="Liu Q."/>
            <person name="Xin Y.-H."/>
        </authorList>
    </citation>
    <scope>NUCLEOTIDE SEQUENCE [LARGE SCALE GENOMIC DNA]</scope>
    <source>
        <strain evidence="1 2">Sr59</strain>
    </source>
</reference>
<dbReference type="EMBL" id="SOHM01000036">
    <property type="protein sequence ID" value="TFD85416.1"/>
    <property type="molecule type" value="Genomic_DNA"/>
</dbReference>
<dbReference type="AlphaFoldDB" id="A0A4R9BJG5"/>
<sequence length="63" mass="6578">MTVHIHRIQRIRITCTISDKGVDSVSTSTAQSAAPAAAADESHLTGIDHGTLADFATSEPVFA</sequence>
<organism evidence="1 2">
    <name type="scientific">Cryobacterium lactosi</name>
    <dbReference type="NCBI Taxonomy" id="1259202"/>
    <lineage>
        <taxon>Bacteria</taxon>
        <taxon>Bacillati</taxon>
        <taxon>Actinomycetota</taxon>
        <taxon>Actinomycetes</taxon>
        <taxon>Micrococcales</taxon>
        <taxon>Microbacteriaceae</taxon>
        <taxon>Cryobacterium</taxon>
    </lineage>
</organism>
<proteinExistence type="predicted"/>
<evidence type="ECO:0000313" key="1">
    <source>
        <dbReference type="EMBL" id="TFD85416.1"/>
    </source>
</evidence>
<comment type="caution">
    <text evidence="1">The sequence shown here is derived from an EMBL/GenBank/DDBJ whole genome shotgun (WGS) entry which is preliminary data.</text>
</comment>
<evidence type="ECO:0000313" key="2">
    <source>
        <dbReference type="Proteomes" id="UP000298468"/>
    </source>
</evidence>
<dbReference type="Proteomes" id="UP000298468">
    <property type="component" value="Unassembled WGS sequence"/>
</dbReference>
<dbReference type="RefSeq" id="WP_134642203.1">
    <property type="nucleotide sequence ID" value="NZ_SOHM01000036.1"/>
</dbReference>
<keyword evidence="2" id="KW-1185">Reference proteome</keyword>
<gene>
    <name evidence="1" type="ORF">E3T61_17835</name>
</gene>